<dbReference type="InterPro" id="IPR004667">
    <property type="entry name" value="ADP_ATP_car_bac_type"/>
</dbReference>
<dbReference type="GO" id="GO:0005524">
    <property type="term" value="F:ATP binding"/>
    <property type="evidence" value="ECO:0007669"/>
    <property type="project" value="UniProtKB-KW"/>
</dbReference>
<evidence type="ECO:0000256" key="1">
    <source>
        <dbReference type="ARBA" id="ARBA00004141"/>
    </source>
</evidence>
<dbReference type="AlphaFoldDB" id="A0A8T0PBV5"/>
<evidence type="ECO:0000256" key="8">
    <source>
        <dbReference type="RuleBase" id="RU363121"/>
    </source>
</evidence>
<dbReference type="EMBL" id="CM029051">
    <property type="protein sequence ID" value="KAG2559631.1"/>
    <property type="molecule type" value="Genomic_DNA"/>
</dbReference>
<feature type="transmembrane region" description="Helical" evidence="8">
    <location>
        <begin position="20"/>
        <end position="38"/>
    </location>
</feature>
<organism evidence="10 11">
    <name type="scientific">Panicum virgatum</name>
    <name type="common">Blackwell switchgrass</name>
    <dbReference type="NCBI Taxonomy" id="38727"/>
    <lineage>
        <taxon>Eukaryota</taxon>
        <taxon>Viridiplantae</taxon>
        <taxon>Streptophyta</taxon>
        <taxon>Embryophyta</taxon>
        <taxon>Tracheophyta</taxon>
        <taxon>Spermatophyta</taxon>
        <taxon>Magnoliopsida</taxon>
        <taxon>Liliopsida</taxon>
        <taxon>Poales</taxon>
        <taxon>Poaceae</taxon>
        <taxon>PACMAD clade</taxon>
        <taxon>Panicoideae</taxon>
        <taxon>Panicodae</taxon>
        <taxon>Paniceae</taxon>
        <taxon>Panicinae</taxon>
        <taxon>Panicum</taxon>
        <taxon>Panicum sect. Hiantes</taxon>
    </lineage>
</organism>
<evidence type="ECO:0000313" key="10">
    <source>
        <dbReference type="EMBL" id="KAG2559631.1"/>
    </source>
</evidence>
<keyword evidence="8" id="KW-0150">Chloroplast</keyword>
<feature type="region of interest" description="Disordered" evidence="9">
    <location>
        <begin position="122"/>
        <end position="146"/>
    </location>
</feature>
<proteinExistence type="inferred from homology"/>
<gene>
    <name evidence="10" type="ORF">PVAP13_8KG020120</name>
</gene>
<dbReference type="PANTHER" id="PTHR43596:SF1">
    <property type="entry name" value="ADP,ATP CARRIER PROTEIN"/>
    <property type="match status" value="1"/>
</dbReference>
<keyword evidence="7 8" id="KW-0472">Membrane</keyword>
<evidence type="ECO:0000256" key="3">
    <source>
        <dbReference type="ARBA" id="ARBA00022692"/>
    </source>
</evidence>
<comment type="caution">
    <text evidence="10">The sequence shown here is derived from an EMBL/GenBank/DDBJ whole genome shotgun (WGS) entry which is preliminary data.</text>
</comment>
<feature type="transmembrane region" description="Helical" evidence="8">
    <location>
        <begin position="176"/>
        <end position="199"/>
    </location>
</feature>
<dbReference type="GO" id="GO:0031969">
    <property type="term" value="C:chloroplast membrane"/>
    <property type="evidence" value="ECO:0007669"/>
    <property type="project" value="UniProtKB-SubCell"/>
</dbReference>
<feature type="transmembrane region" description="Helical" evidence="8">
    <location>
        <begin position="299"/>
        <end position="317"/>
    </location>
</feature>
<accession>A0A8T0PBV5</accession>
<name>A0A8T0PBV5_PANVG</name>
<comment type="subcellular location">
    <subcellularLocation>
        <location evidence="1">Membrane</location>
        <topology evidence="1">Multi-pass membrane protein</topology>
    </subcellularLocation>
    <subcellularLocation>
        <location evidence="8">Plastid</location>
        <location evidence="8">Chloroplast membrane</location>
        <topology evidence="8">Multi-pass membrane protein</topology>
    </subcellularLocation>
</comment>
<protein>
    <recommendedName>
        <fullName evidence="8">ADP,ATP carrier protein</fullName>
    </recommendedName>
</protein>
<keyword evidence="5 8" id="KW-0067">ATP-binding</keyword>
<sequence>MKSSEEGFYQPAGWRNQSLFYIIVRISLFLWVALLNLITVSSTWARVIDVMDSESGSRLFGFIGAGATLGQLFGSLFAASMAWLGPFLLLFSSLLMELAALSSKGVCIDGIHASAELSQTGEVPNTQADDEMSSLVTSPRSPMRSQKSKPDFFIMLKKVTIVATTISSPTARRRTFALINSFIAIFILAGQLTLTGHILSVAGVTLAICASPFVAASNLVALAVWPTWVSVAITETIRKVTTYVLTRPGRELLFTVVSQDEKYKAKVCIDVIVQRLGDATAAGIYRLLFSSLEKKTSMITLYALPLCFLWLLIAFHLGRLQTNLARLQAASAPAYS</sequence>
<keyword evidence="6 8" id="KW-1133">Transmembrane helix</keyword>
<evidence type="ECO:0000256" key="4">
    <source>
        <dbReference type="ARBA" id="ARBA00022741"/>
    </source>
</evidence>
<comment type="caution">
    <text evidence="8">Lacks conserved residue(s) required for the propagation of feature annotation.</text>
</comment>
<feature type="transmembrane region" description="Helical" evidence="8">
    <location>
        <begin position="205"/>
        <end position="229"/>
    </location>
</feature>
<evidence type="ECO:0000256" key="7">
    <source>
        <dbReference type="ARBA" id="ARBA00023136"/>
    </source>
</evidence>
<dbReference type="Proteomes" id="UP000823388">
    <property type="component" value="Chromosome 8K"/>
</dbReference>
<keyword evidence="11" id="KW-1185">Reference proteome</keyword>
<keyword evidence="8" id="KW-0934">Plastid</keyword>
<evidence type="ECO:0000256" key="2">
    <source>
        <dbReference type="ARBA" id="ARBA00022448"/>
    </source>
</evidence>
<evidence type="ECO:0000256" key="6">
    <source>
        <dbReference type="ARBA" id="ARBA00022989"/>
    </source>
</evidence>
<comment type="similarity">
    <text evidence="8">Belongs to the ADP/ATP translocase tlc family.</text>
</comment>
<dbReference type="GO" id="GO:0005471">
    <property type="term" value="F:ATP:ADP antiporter activity"/>
    <property type="evidence" value="ECO:0007669"/>
    <property type="project" value="InterPro"/>
</dbReference>
<evidence type="ECO:0000313" key="11">
    <source>
        <dbReference type="Proteomes" id="UP000823388"/>
    </source>
</evidence>
<feature type="compositionally biased region" description="Polar residues" evidence="9">
    <location>
        <begin position="134"/>
        <end position="145"/>
    </location>
</feature>
<evidence type="ECO:0000256" key="9">
    <source>
        <dbReference type="SAM" id="MobiDB-lite"/>
    </source>
</evidence>
<keyword evidence="2 8" id="KW-0813">Transport</keyword>
<keyword evidence="3 8" id="KW-0812">Transmembrane</keyword>
<reference evidence="10" key="1">
    <citation type="submission" date="2020-05" db="EMBL/GenBank/DDBJ databases">
        <title>WGS assembly of Panicum virgatum.</title>
        <authorList>
            <person name="Lovell J.T."/>
            <person name="Jenkins J."/>
            <person name="Shu S."/>
            <person name="Juenger T.E."/>
            <person name="Schmutz J."/>
        </authorList>
    </citation>
    <scope>NUCLEOTIDE SEQUENCE</scope>
    <source>
        <strain evidence="10">AP13</strain>
    </source>
</reference>
<evidence type="ECO:0000256" key="5">
    <source>
        <dbReference type="ARBA" id="ARBA00022840"/>
    </source>
</evidence>
<dbReference type="Pfam" id="PF03219">
    <property type="entry name" value="TLC"/>
    <property type="match status" value="1"/>
</dbReference>
<dbReference type="PANTHER" id="PTHR43596">
    <property type="entry name" value="ADP,ATP CARRIER PROTEIN"/>
    <property type="match status" value="1"/>
</dbReference>
<keyword evidence="4 8" id="KW-0547">Nucleotide-binding</keyword>